<sequence length="160" mass="18513">MPHSAKRILRRQDGDDDDDDDDDDGVYDWETPLETFETDIDKQDNEMDEFITFYRVMTQLEQNDSVWYQQLVSGLTEEQQAELKEIVDTAIKCMQQKGQSIFLITCLEELDFYKALNYLINLKVSISLKKSKRIEQTGGYNFSQTTVPATFNFGPTQSPG</sequence>
<feature type="region of interest" description="Disordered" evidence="1">
    <location>
        <begin position="1"/>
        <end position="29"/>
    </location>
</feature>
<keyword evidence="3" id="KW-1185">Reference proteome</keyword>
<dbReference type="EMBL" id="CAAALY010247673">
    <property type="protein sequence ID" value="VEL34448.1"/>
    <property type="molecule type" value="Genomic_DNA"/>
</dbReference>
<evidence type="ECO:0000256" key="1">
    <source>
        <dbReference type="SAM" id="MobiDB-lite"/>
    </source>
</evidence>
<protein>
    <submittedName>
        <fullName evidence="2">Uncharacterized protein</fullName>
    </submittedName>
</protein>
<gene>
    <name evidence="2" type="ORF">PXEA_LOCUS27888</name>
</gene>
<name>A0A448XDT3_9PLAT</name>
<feature type="compositionally biased region" description="Acidic residues" evidence="1">
    <location>
        <begin position="14"/>
        <end position="27"/>
    </location>
</feature>
<reference evidence="2" key="1">
    <citation type="submission" date="2018-11" db="EMBL/GenBank/DDBJ databases">
        <authorList>
            <consortium name="Pathogen Informatics"/>
        </authorList>
    </citation>
    <scope>NUCLEOTIDE SEQUENCE</scope>
</reference>
<dbReference type="Proteomes" id="UP000784294">
    <property type="component" value="Unassembled WGS sequence"/>
</dbReference>
<dbReference type="AlphaFoldDB" id="A0A448XDT3"/>
<accession>A0A448XDT3</accession>
<evidence type="ECO:0000313" key="3">
    <source>
        <dbReference type="Proteomes" id="UP000784294"/>
    </source>
</evidence>
<evidence type="ECO:0000313" key="2">
    <source>
        <dbReference type="EMBL" id="VEL34448.1"/>
    </source>
</evidence>
<comment type="caution">
    <text evidence="2">The sequence shown here is derived from an EMBL/GenBank/DDBJ whole genome shotgun (WGS) entry which is preliminary data.</text>
</comment>
<proteinExistence type="predicted"/>
<organism evidence="2 3">
    <name type="scientific">Protopolystoma xenopodis</name>
    <dbReference type="NCBI Taxonomy" id="117903"/>
    <lineage>
        <taxon>Eukaryota</taxon>
        <taxon>Metazoa</taxon>
        <taxon>Spiralia</taxon>
        <taxon>Lophotrochozoa</taxon>
        <taxon>Platyhelminthes</taxon>
        <taxon>Monogenea</taxon>
        <taxon>Polyopisthocotylea</taxon>
        <taxon>Polystomatidea</taxon>
        <taxon>Polystomatidae</taxon>
        <taxon>Protopolystoma</taxon>
    </lineage>
</organism>
<dbReference type="OrthoDB" id="760868at2759"/>